<organism evidence="5 6">
    <name type="scientific">Streptomyces kaempferi</name>
    <dbReference type="NCBI Taxonomy" id="333725"/>
    <lineage>
        <taxon>Bacteria</taxon>
        <taxon>Bacillati</taxon>
        <taxon>Actinomycetota</taxon>
        <taxon>Actinomycetes</taxon>
        <taxon>Kitasatosporales</taxon>
        <taxon>Streptomycetaceae</taxon>
        <taxon>Streptomyces</taxon>
    </lineage>
</organism>
<name>A0ABW3XUS2_9ACTN</name>
<dbReference type="Gene3D" id="1.10.10.10">
    <property type="entry name" value="Winged helix-like DNA-binding domain superfamily/Winged helix DNA-binding domain"/>
    <property type="match status" value="1"/>
</dbReference>
<dbReference type="PROSITE" id="PS51118">
    <property type="entry name" value="HTH_HXLR"/>
    <property type="match status" value="1"/>
</dbReference>
<evidence type="ECO:0000256" key="3">
    <source>
        <dbReference type="ARBA" id="ARBA00023163"/>
    </source>
</evidence>
<dbReference type="Pfam" id="PF01638">
    <property type="entry name" value="HxlR"/>
    <property type="match status" value="1"/>
</dbReference>
<dbReference type="EMBL" id="JBHTMM010000144">
    <property type="protein sequence ID" value="MFD1312890.1"/>
    <property type="molecule type" value="Genomic_DNA"/>
</dbReference>
<dbReference type="InterPro" id="IPR002577">
    <property type="entry name" value="HTH_HxlR"/>
</dbReference>
<gene>
    <name evidence="5" type="ORF">ACFQ5X_44970</name>
</gene>
<dbReference type="RefSeq" id="WP_381237891.1">
    <property type="nucleotide sequence ID" value="NZ_JBHSKH010000053.1"/>
</dbReference>
<dbReference type="InterPro" id="IPR036388">
    <property type="entry name" value="WH-like_DNA-bd_sf"/>
</dbReference>
<evidence type="ECO:0000313" key="5">
    <source>
        <dbReference type="EMBL" id="MFD1312890.1"/>
    </source>
</evidence>
<proteinExistence type="predicted"/>
<evidence type="ECO:0000256" key="1">
    <source>
        <dbReference type="ARBA" id="ARBA00023015"/>
    </source>
</evidence>
<reference evidence="6" key="1">
    <citation type="journal article" date="2019" name="Int. J. Syst. Evol. Microbiol.">
        <title>The Global Catalogue of Microorganisms (GCM) 10K type strain sequencing project: providing services to taxonomists for standard genome sequencing and annotation.</title>
        <authorList>
            <consortium name="The Broad Institute Genomics Platform"/>
            <consortium name="The Broad Institute Genome Sequencing Center for Infectious Disease"/>
            <person name="Wu L."/>
            <person name="Ma J."/>
        </authorList>
    </citation>
    <scope>NUCLEOTIDE SEQUENCE [LARGE SCALE GENOMIC DNA]</scope>
    <source>
        <strain evidence="6">CGMCC 4.7020</strain>
    </source>
</reference>
<dbReference type="PANTHER" id="PTHR33204:SF18">
    <property type="entry name" value="TRANSCRIPTIONAL REGULATORY PROTEIN"/>
    <property type="match status" value="1"/>
</dbReference>
<keyword evidence="2" id="KW-0238">DNA-binding</keyword>
<dbReference type="InterPro" id="IPR036390">
    <property type="entry name" value="WH_DNA-bd_sf"/>
</dbReference>
<comment type="caution">
    <text evidence="5">The sequence shown here is derived from an EMBL/GenBank/DDBJ whole genome shotgun (WGS) entry which is preliminary data.</text>
</comment>
<keyword evidence="6" id="KW-1185">Reference proteome</keyword>
<evidence type="ECO:0000313" key="6">
    <source>
        <dbReference type="Proteomes" id="UP001597058"/>
    </source>
</evidence>
<evidence type="ECO:0000256" key="2">
    <source>
        <dbReference type="ARBA" id="ARBA00023125"/>
    </source>
</evidence>
<dbReference type="PANTHER" id="PTHR33204">
    <property type="entry name" value="TRANSCRIPTIONAL REGULATOR, MARR FAMILY"/>
    <property type="match status" value="1"/>
</dbReference>
<feature type="domain" description="HTH hxlR-type" evidence="4">
    <location>
        <begin position="19"/>
        <end position="118"/>
    </location>
</feature>
<accession>A0ABW3XUS2</accession>
<sequence>MSALTGSLTDRDSWSEHRCSAARALEVIGTPSNLFVLREAFYGTTYFNDFVRHTPLSAPATAKRLRELVEVGLLRRIPYQAPGQRTRDRYELTEPGQELLIAYFALMEWGDRHATPGTEDGPVRLRHRSCGAPVHVELSCSHGHTLAPSGLEIVPAPALSRDGATE</sequence>
<evidence type="ECO:0000259" key="4">
    <source>
        <dbReference type="PROSITE" id="PS51118"/>
    </source>
</evidence>
<dbReference type="SUPFAM" id="SSF46785">
    <property type="entry name" value="Winged helix' DNA-binding domain"/>
    <property type="match status" value="1"/>
</dbReference>
<keyword evidence="1" id="KW-0805">Transcription regulation</keyword>
<keyword evidence="3" id="KW-0804">Transcription</keyword>
<protein>
    <submittedName>
        <fullName evidence="5">Winged helix-turn-helix transcriptional regulator</fullName>
    </submittedName>
</protein>
<dbReference type="Proteomes" id="UP001597058">
    <property type="component" value="Unassembled WGS sequence"/>
</dbReference>